<comment type="caution">
    <text evidence="1">The sequence shown here is derived from an EMBL/GenBank/DDBJ whole genome shotgun (WGS) entry which is preliminary data.</text>
</comment>
<evidence type="ECO:0008006" key="3">
    <source>
        <dbReference type="Google" id="ProtNLM"/>
    </source>
</evidence>
<name>A0A317EF49_9PROT</name>
<proteinExistence type="predicted"/>
<evidence type="ECO:0000313" key="1">
    <source>
        <dbReference type="EMBL" id="PWR25381.1"/>
    </source>
</evidence>
<dbReference type="PANTHER" id="PTHR33986">
    <property type="entry name" value="OS02G0535700 PROTEIN"/>
    <property type="match status" value="1"/>
</dbReference>
<dbReference type="Pfam" id="PF06258">
    <property type="entry name" value="Mito_fiss_Elm1"/>
    <property type="match status" value="1"/>
</dbReference>
<reference evidence="1 2" key="1">
    <citation type="submission" date="2018-05" db="EMBL/GenBank/DDBJ databases">
        <title>Zavarzinia sp. HR-AS.</title>
        <authorList>
            <person name="Lee Y."/>
            <person name="Jeon C.O."/>
        </authorList>
    </citation>
    <scope>NUCLEOTIDE SEQUENCE [LARGE SCALE GENOMIC DNA]</scope>
    <source>
        <strain evidence="1 2">HR-AS</strain>
    </source>
</reference>
<sequence length="302" mass="32975">METQIVGLAEALGLPHVVKRVRARRPWDWLPGRLWPFPLKAPTADSDPLTPPWPDLVISTGNVAAPLAVAIRRASGGHTRLVHLQNPKLPLRLFDVVIAPRHDRLAGENVVETRAGLHRVTPAKIEAGAGQWRDRLAHMPRPLIGVLLGGSNRRYRLDARSGAALGASLAAAAARVGGSLAVTPSRRTGAPALEGLRQALGDRPRFIWDGKGDNPYFGLLGLADHLVITADSVSMISEALVTGRPVHVARLPGRSKRLGRFVDDLVADGYVRWFDGRFDSWGYEPLDEMPRIAAEVRRRLGW</sequence>
<protein>
    <recommendedName>
        <fullName evidence="3">Nucleoside-diphosphate sugar epimerase</fullName>
    </recommendedName>
</protein>
<dbReference type="InterPro" id="IPR009367">
    <property type="entry name" value="Elm1-like"/>
</dbReference>
<accession>A0A317EF49</accession>
<keyword evidence="2" id="KW-1185">Reference proteome</keyword>
<gene>
    <name evidence="1" type="ORF">DKG74_04585</name>
</gene>
<dbReference type="PANTHER" id="PTHR33986:SF15">
    <property type="entry name" value="MITOCHONDRIAL FISSION PROTEIN ELM1"/>
    <property type="match status" value="1"/>
</dbReference>
<organism evidence="1 2">
    <name type="scientific">Zavarzinia aquatilis</name>
    <dbReference type="NCBI Taxonomy" id="2211142"/>
    <lineage>
        <taxon>Bacteria</taxon>
        <taxon>Pseudomonadati</taxon>
        <taxon>Pseudomonadota</taxon>
        <taxon>Alphaproteobacteria</taxon>
        <taxon>Rhodospirillales</taxon>
        <taxon>Zavarziniaceae</taxon>
        <taxon>Zavarzinia</taxon>
    </lineage>
</organism>
<dbReference type="Proteomes" id="UP000245461">
    <property type="component" value="Unassembled WGS sequence"/>
</dbReference>
<dbReference type="EMBL" id="QGLE01000002">
    <property type="protein sequence ID" value="PWR25381.1"/>
    <property type="molecule type" value="Genomic_DNA"/>
</dbReference>
<evidence type="ECO:0000313" key="2">
    <source>
        <dbReference type="Proteomes" id="UP000245461"/>
    </source>
</evidence>
<dbReference type="OrthoDB" id="272235at2"/>
<dbReference type="AlphaFoldDB" id="A0A317EF49"/>